<evidence type="ECO:0000256" key="7">
    <source>
        <dbReference type="ARBA" id="ARBA00023310"/>
    </source>
</evidence>
<dbReference type="Gene3D" id="1.10.520.20">
    <property type="entry name" value="N-terminal domain of the delta subunit of the F1F0-ATP synthase"/>
    <property type="match status" value="1"/>
</dbReference>
<comment type="caution">
    <text evidence="9">The sequence shown here is derived from an EMBL/GenBank/DDBJ whole genome shotgun (WGS) entry which is preliminary data.</text>
</comment>
<reference evidence="9" key="1">
    <citation type="submission" date="2021-04" db="EMBL/GenBank/DDBJ databases">
        <title>Draft genome sequence of Xylanibacillus composti strain K13.</title>
        <authorList>
            <person name="Uke A."/>
            <person name="Chhe C."/>
            <person name="Baramee S."/>
            <person name="Kosugi A."/>
        </authorList>
    </citation>
    <scope>NUCLEOTIDE SEQUENCE</scope>
    <source>
        <strain evidence="9">K13</strain>
    </source>
</reference>
<dbReference type="PANTHER" id="PTHR11910">
    <property type="entry name" value="ATP SYNTHASE DELTA CHAIN"/>
    <property type="match status" value="1"/>
</dbReference>
<keyword evidence="2 8" id="KW-0813">Transport</keyword>
<dbReference type="RefSeq" id="WP_213413664.1">
    <property type="nucleotide sequence ID" value="NZ_BOVK01000061.1"/>
</dbReference>
<evidence type="ECO:0000256" key="3">
    <source>
        <dbReference type="ARBA" id="ARBA00022781"/>
    </source>
</evidence>
<dbReference type="Pfam" id="PF00213">
    <property type="entry name" value="OSCP"/>
    <property type="match status" value="1"/>
</dbReference>
<dbReference type="PROSITE" id="PS00389">
    <property type="entry name" value="ATPASE_DELTA"/>
    <property type="match status" value="1"/>
</dbReference>
<gene>
    <name evidence="8 9" type="primary">atpH</name>
    <name evidence="9" type="ORF">XYCOK13_36770</name>
</gene>
<evidence type="ECO:0000256" key="4">
    <source>
        <dbReference type="ARBA" id="ARBA00023065"/>
    </source>
</evidence>
<dbReference type="GO" id="GO:0046933">
    <property type="term" value="F:proton-transporting ATP synthase activity, rotational mechanism"/>
    <property type="evidence" value="ECO:0007669"/>
    <property type="project" value="UniProtKB-UniRule"/>
</dbReference>
<dbReference type="AlphaFoldDB" id="A0A8J4H8F0"/>
<keyword evidence="4 8" id="KW-0406">Ion transport</keyword>
<dbReference type="HAMAP" id="MF_01416">
    <property type="entry name" value="ATP_synth_delta_bact"/>
    <property type="match status" value="1"/>
</dbReference>
<dbReference type="InterPro" id="IPR026015">
    <property type="entry name" value="ATP_synth_OSCP/delta_N_sf"/>
</dbReference>
<dbReference type="InterPro" id="IPR000711">
    <property type="entry name" value="ATPase_OSCP/dsu"/>
</dbReference>
<keyword evidence="3 8" id="KW-0375">Hydrogen ion transport</keyword>
<evidence type="ECO:0000256" key="5">
    <source>
        <dbReference type="ARBA" id="ARBA00023136"/>
    </source>
</evidence>
<proteinExistence type="inferred from homology"/>
<dbReference type="InterPro" id="IPR020781">
    <property type="entry name" value="ATPase_OSCP/d_CS"/>
</dbReference>
<comment type="similarity">
    <text evidence="8">Belongs to the ATPase delta chain family.</text>
</comment>
<dbReference type="SUPFAM" id="SSF47928">
    <property type="entry name" value="N-terminal domain of the delta subunit of the F1F0-ATP synthase"/>
    <property type="match status" value="1"/>
</dbReference>
<evidence type="ECO:0000313" key="9">
    <source>
        <dbReference type="EMBL" id="GIQ70853.1"/>
    </source>
</evidence>
<evidence type="ECO:0000256" key="8">
    <source>
        <dbReference type="HAMAP-Rule" id="MF_01416"/>
    </source>
</evidence>
<keyword evidence="7 8" id="KW-0066">ATP synthesis</keyword>
<comment type="function">
    <text evidence="8">This protein is part of the stalk that links CF(0) to CF(1). It either transmits conformational changes from CF(0) to CF(1) or is implicated in proton conduction.</text>
</comment>
<organism evidence="9 10">
    <name type="scientific">Xylanibacillus composti</name>
    <dbReference type="NCBI Taxonomy" id="1572762"/>
    <lineage>
        <taxon>Bacteria</taxon>
        <taxon>Bacillati</taxon>
        <taxon>Bacillota</taxon>
        <taxon>Bacilli</taxon>
        <taxon>Bacillales</taxon>
        <taxon>Paenibacillaceae</taxon>
        <taxon>Xylanibacillus</taxon>
    </lineage>
</organism>
<evidence type="ECO:0000313" key="10">
    <source>
        <dbReference type="Proteomes" id="UP000677918"/>
    </source>
</evidence>
<comment type="function">
    <text evidence="8">F(1)F(0) ATP synthase produces ATP from ADP in the presence of a proton or sodium gradient. F-type ATPases consist of two structural domains, F(1) containing the extramembraneous catalytic core and F(0) containing the membrane proton channel, linked together by a central stalk and a peripheral stalk. During catalysis, ATP synthesis in the catalytic domain of F(1) is coupled via a rotary mechanism of the central stalk subunits to proton translocation.</text>
</comment>
<dbReference type="PRINTS" id="PR00125">
    <property type="entry name" value="ATPASEDELTA"/>
</dbReference>
<dbReference type="EMBL" id="BOVK01000061">
    <property type="protein sequence ID" value="GIQ70853.1"/>
    <property type="molecule type" value="Genomic_DNA"/>
</dbReference>
<evidence type="ECO:0000256" key="2">
    <source>
        <dbReference type="ARBA" id="ARBA00022448"/>
    </source>
</evidence>
<dbReference type="NCBIfam" id="NF004403">
    <property type="entry name" value="PRK05758.2-4"/>
    <property type="match status" value="1"/>
</dbReference>
<dbReference type="NCBIfam" id="TIGR01145">
    <property type="entry name" value="ATP_synt_delta"/>
    <property type="match status" value="1"/>
</dbReference>
<keyword evidence="6 8" id="KW-0139">CF(1)</keyword>
<protein>
    <recommendedName>
        <fullName evidence="8">ATP synthase subunit delta</fullName>
    </recommendedName>
    <alternativeName>
        <fullName evidence="8">ATP synthase F(1) sector subunit delta</fullName>
    </alternativeName>
    <alternativeName>
        <fullName evidence="8">F-type ATPase subunit delta</fullName>
        <shortName evidence="8">F-ATPase subunit delta</shortName>
    </alternativeName>
</protein>
<dbReference type="GO" id="GO:0005886">
    <property type="term" value="C:plasma membrane"/>
    <property type="evidence" value="ECO:0007669"/>
    <property type="project" value="UniProtKB-SubCell"/>
</dbReference>
<keyword evidence="8" id="KW-1003">Cell membrane</keyword>
<keyword evidence="5 8" id="KW-0472">Membrane</keyword>
<accession>A0A8J4H8F0</accession>
<keyword evidence="10" id="KW-1185">Reference proteome</keyword>
<dbReference type="Proteomes" id="UP000677918">
    <property type="component" value="Unassembled WGS sequence"/>
</dbReference>
<name>A0A8J4H8F0_9BACL</name>
<comment type="subcellular location">
    <subcellularLocation>
        <location evidence="8">Cell membrane</location>
        <topology evidence="8">Peripheral membrane protein</topology>
    </subcellularLocation>
    <subcellularLocation>
        <location evidence="1">Membrane</location>
    </subcellularLocation>
</comment>
<evidence type="ECO:0000256" key="1">
    <source>
        <dbReference type="ARBA" id="ARBA00004370"/>
    </source>
</evidence>
<evidence type="ECO:0000256" key="6">
    <source>
        <dbReference type="ARBA" id="ARBA00023196"/>
    </source>
</evidence>
<dbReference type="GO" id="GO:0045259">
    <property type="term" value="C:proton-transporting ATP synthase complex"/>
    <property type="evidence" value="ECO:0007669"/>
    <property type="project" value="UniProtKB-KW"/>
</dbReference>
<sequence>MSTVGIAAKRYARALFEAASERGIVDQVNQELETAVKLITENEEYWKFLEHPGISMEDKLSVLNQSLEKHVSELVLHTLQLLVQRHRQKAIRAVWEQFVKIAGEALGQARATVTSPARLSDDELSKIADAFGKLTGKKLQIQQVVEPSLLGGVQVRIGDRVYDGSLKTKLADMEKTIMRSQAQ</sequence>